<evidence type="ECO:0000313" key="3">
    <source>
        <dbReference type="EMBL" id="VTP61444.1"/>
    </source>
</evidence>
<dbReference type="EMBL" id="LR590463">
    <property type="protein sequence ID" value="VTP61444.1"/>
    <property type="molecule type" value="Genomic_DNA"/>
</dbReference>
<dbReference type="Proteomes" id="UP000307968">
    <property type="component" value="Chromosome"/>
</dbReference>
<dbReference type="InterPro" id="IPR011047">
    <property type="entry name" value="Quinoprotein_ADH-like_sf"/>
</dbReference>
<evidence type="ECO:0000259" key="2">
    <source>
        <dbReference type="Pfam" id="PF01011"/>
    </source>
</evidence>
<dbReference type="Pfam" id="PF01011">
    <property type="entry name" value="PQQ"/>
    <property type="match status" value="1"/>
</dbReference>
<keyword evidence="3" id="KW-0560">Oxidoreductase</keyword>
<feature type="transmembrane region" description="Helical" evidence="1">
    <location>
        <begin position="108"/>
        <end position="130"/>
    </location>
</feature>
<evidence type="ECO:0000256" key="1">
    <source>
        <dbReference type="SAM" id="Phobius"/>
    </source>
</evidence>
<sequence>MSEIDGYSMLVIRKEKCPLHSRAPVSVGSLPLIACSLSYSVFVSVCFFVIWGGKLVSLGGSAYYLLGGLAYLIIAVCFLVRSKHTFWLSLITFFLTLCWALYEVQFNYWGLVPRLVVPALLLMLSLWLIPTLPQTGNGRRRLANWGGLGIFVVLLATLAAAFYPHNVIRNEVALKTPDAKAAPAAGEDNWEFFGRSASGTRFAPYTQITPENVKNLDVAWVYHTGRRTTGSAIGVDENTPLQVATYFIPARRRT</sequence>
<evidence type="ECO:0000313" key="4">
    <source>
        <dbReference type="Proteomes" id="UP000307968"/>
    </source>
</evidence>
<gene>
    <name evidence="3" type="primary">quiA_1</name>
    <name evidence="3" type="ORF">NCTC12971_01956</name>
</gene>
<feature type="transmembrane region" description="Helical" evidence="1">
    <location>
        <begin position="85"/>
        <end position="102"/>
    </location>
</feature>
<proteinExistence type="predicted"/>
<protein>
    <submittedName>
        <fullName evidence="3">Quinate/shikimate dehydrogenase (Quinone)</fullName>
        <ecNumber evidence="3">1.1.5.8</ecNumber>
    </submittedName>
</protein>
<dbReference type="GO" id="GO:0047519">
    <property type="term" value="F:quinate dehydrogenase (quinone) activity"/>
    <property type="evidence" value="ECO:0007669"/>
    <property type="project" value="UniProtKB-EC"/>
</dbReference>
<dbReference type="InterPro" id="IPR002372">
    <property type="entry name" value="PQQ_rpt_dom"/>
</dbReference>
<dbReference type="EC" id="1.1.5.8" evidence="3"/>
<feature type="transmembrane region" description="Helical" evidence="1">
    <location>
        <begin position="62"/>
        <end position="80"/>
    </location>
</feature>
<dbReference type="Gene3D" id="2.140.10.10">
    <property type="entry name" value="Quinoprotein alcohol dehydrogenase-like superfamily"/>
    <property type="match status" value="1"/>
</dbReference>
<feature type="transmembrane region" description="Helical" evidence="1">
    <location>
        <begin position="30"/>
        <end position="50"/>
    </location>
</feature>
<feature type="domain" description="Pyrrolo-quinoline quinone repeat" evidence="2">
    <location>
        <begin position="190"/>
        <end position="244"/>
    </location>
</feature>
<dbReference type="AlphaFoldDB" id="A0A4U9HCV8"/>
<accession>A0A4U9HCV8</accession>
<dbReference type="SUPFAM" id="SSF50998">
    <property type="entry name" value="Quinoprotein alcohol dehydrogenase-like"/>
    <property type="match status" value="1"/>
</dbReference>
<feature type="transmembrane region" description="Helical" evidence="1">
    <location>
        <begin position="142"/>
        <end position="163"/>
    </location>
</feature>
<name>A0A4U9HCV8_SERRU</name>
<keyword evidence="1" id="KW-0812">Transmembrane</keyword>
<keyword evidence="1" id="KW-1133">Transmembrane helix</keyword>
<organism evidence="3 4">
    <name type="scientific">Serratia rubidaea</name>
    <name type="common">Serratia marinorubra</name>
    <dbReference type="NCBI Taxonomy" id="61652"/>
    <lineage>
        <taxon>Bacteria</taxon>
        <taxon>Pseudomonadati</taxon>
        <taxon>Pseudomonadota</taxon>
        <taxon>Gammaproteobacteria</taxon>
        <taxon>Enterobacterales</taxon>
        <taxon>Yersiniaceae</taxon>
        <taxon>Serratia</taxon>
    </lineage>
</organism>
<reference evidence="3 4" key="1">
    <citation type="submission" date="2019-05" db="EMBL/GenBank/DDBJ databases">
        <authorList>
            <consortium name="Pathogen Informatics"/>
        </authorList>
    </citation>
    <scope>NUCLEOTIDE SEQUENCE [LARGE SCALE GENOMIC DNA]</scope>
    <source>
        <strain evidence="3 4">NCTC12971</strain>
    </source>
</reference>
<keyword evidence="1" id="KW-0472">Membrane</keyword>